<gene>
    <name evidence="1" type="ORF">RZN69_14625</name>
</gene>
<dbReference type="AlphaFoldDB" id="A0AAQ3QUL2"/>
<reference evidence="1 2" key="1">
    <citation type="submission" date="2023-10" db="EMBL/GenBank/DDBJ databases">
        <title>Rubellicoccus peritrichatus gen. nov., sp. nov., isolated from an algae of coral reef tank.</title>
        <authorList>
            <person name="Luo J."/>
        </authorList>
    </citation>
    <scope>NUCLEOTIDE SEQUENCE [LARGE SCALE GENOMIC DNA]</scope>
    <source>
        <strain evidence="1 2">CR14</strain>
    </source>
</reference>
<sequence length="372" mass="42132">MLAVLCGIGLLGASISRADTELAERFSENNLFQVIGFSYEAVQFTGQMADQCVNLGKDYLPIPLNPPQPVLVKLVPQEAANSETPYYLRSQVDGGVHVYIHWGEDTKFEDVCQALASGMLQRTAIWHYGHDAGAKVPDWFELAFGQLLATKIRAALIDQQREEALDSGCMPAVDIVGVEGPFGENIDSIALNSVWFFRFLQAQAKDMTMFRRVCTAFLADLEPISVLVKGYPDEFKSIQELELWWEVGFQATVRGRQTPFYSMQESRELIRRFAFITFQEDEVDVRVAVNDLRPYQEDDNYKVAVQNRLREVKIEIQKINPVYFNALLSLGVALEAANSVEESEYELGLEAFASDYSSAQKLELEIRRLLRW</sequence>
<dbReference type="EMBL" id="CP136920">
    <property type="protein sequence ID" value="WOO39857.1"/>
    <property type="molecule type" value="Genomic_DNA"/>
</dbReference>
<accession>A0AAQ3QUL2</accession>
<evidence type="ECO:0000313" key="2">
    <source>
        <dbReference type="Proteomes" id="UP001304300"/>
    </source>
</evidence>
<organism evidence="1 2">
    <name type="scientific">Rubellicoccus peritrichatus</name>
    <dbReference type="NCBI Taxonomy" id="3080537"/>
    <lineage>
        <taxon>Bacteria</taxon>
        <taxon>Pseudomonadati</taxon>
        <taxon>Verrucomicrobiota</taxon>
        <taxon>Opitutia</taxon>
        <taxon>Puniceicoccales</taxon>
        <taxon>Cerasicoccaceae</taxon>
        <taxon>Rubellicoccus</taxon>
    </lineage>
</organism>
<dbReference type="RefSeq" id="WP_317831893.1">
    <property type="nucleotide sequence ID" value="NZ_CP136920.1"/>
</dbReference>
<dbReference type="Proteomes" id="UP001304300">
    <property type="component" value="Chromosome"/>
</dbReference>
<proteinExistence type="predicted"/>
<evidence type="ECO:0000313" key="1">
    <source>
        <dbReference type="EMBL" id="WOO39857.1"/>
    </source>
</evidence>
<protein>
    <submittedName>
        <fullName evidence="1">Uncharacterized protein</fullName>
    </submittedName>
</protein>
<name>A0AAQ3QUL2_9BACT</name>
<keyword evidence="2" id="KW-1185">Reference proteome</keyword>
<dbReference type="KEGG" id="puo:RZN69_14625"/>